<name>A0ABZ0PKL7_9PROT</name>
<reference evidence="4 5" key="1">
    <citation type="submission" date="2023-11" db="EMBL/GenBank/DDBJ databases">
        <title>Arctic aerobic anoxygenic photoheterotroph Sediminicoccus rosea KRV36 adapts its photosynthesis to long days of polar summer.</title>
        <authorList>
            <person name="Tomasch J."/>
            <person name="Kopejtka K."/>
            <person name="Bily T."/>
            <person name="Gardiner A.T."/>
            <person name="Gardian Z."/>
            <person name="Shivaramu S."/>
            <person name="Koblizek M."/>
            <person name="Engelhardt F."/>
            <person name="Kaftan D."/>
        </authorList>
    </citation>
    <scope>NUCLEOTIDE SEQUENCE [LARGE SCALE GENOMIC DNA]</scope>
    <source>
        <strain evidence="4 5">R-30</strain>
    </source>
</reference>
<proteinExistence type="predicted"/>
<keyword evidence="5" id="KW-1185">Reference proteome</keyword>
<feature type="region of interest" description="Disordered" evidence="1">
    <location>
        <begin position="210"/>
        <end position="235"/>
    </location>
</feature>
<protein>
    <submittedName>
        <fullName evidence="4">Autotransporter outer membrane beta-barrel domain-containing protein</fullName>
    </submittedName>
</protein>
<organism evidence="4 5">
    <name type="scientific">Sediminicoccus rosea</name>
    <dbReference type="NCBI Taxonomy" id="1225128"/>
    <lineage>
        <taxon>Bacteria</taxon>
        <taxon>Pseudomonadati</taxon>
        <taxon>Pseudomonadota</taxon>
        <taxon>Alphaproteobacteria</taxon>
        <taxon>Acetobacterales</taxon>
        <taxon>Roseomonadaceae</taxon>
        <taxon>Sediminicoccus</taxon>
    </lineage>
</organism>
<keyword evidence="2" id="KW-0732">Signal</keyword>
<feature type="signal peptide" evidence="2">
    <location>
        <begin position="1"/>
        <end position="28"/>
    </location>
</feature>
<dbReference type="InterPro" id="IPR036709">
    <property type="entry name" value="Autotransporte_beta_dom_sf"/>
</dbReference>
<evidence type="ECO:0000256" key="2">
    <source>
        <dbReference type="SAM" id="SignalP"/>
    </source>
</evidence>
<feature type="region of interest" description="Disordered" evidence="1">
    <location>
        <begin position="104"/>
        <end position="128"/>
    </location>
</feature>
<sequence>MPRSHLVPGFGMAFAVAGLLVPAGSASSQTATYSCAASTTQSGTYVCTVSPGNFNAPLQVQIASNLTYSGSSTGNFVISTPSGGGGFAGALEFSLVAINGTSSSTGNGQNGSPAGPVQFNNSGSLSQTLLTDTNTPFTAFVLRSASQGGNGGNYTNTDTNHSAGAAQTGSTVNVTNAGPIQFATSSSVGGVAAGLMFGGAGLLAESLGGQGGNVTSRGPDQNGNPQYGSQTGTNGASAGAVTLTNSGAISVFTPNVMQGYWAMAGRSLGGNAGTGNNGQAGGSATQVEVTTTAPVTVAATWITPSGTPPLGTPTGLFGVLALSQGGNGTMSVNSGNNGGPGGSTGAAFATVTGSQDAPVTISASGFGTAPQGTRSAAVGALALGGNGGAGYDSSTGGSGGNAGAAEASARFANITASGNGVLGLLALSQGGSGGNSGIGQDHSRAGPGGASSVVTTSSAPDIAIARLAETRVTTSGSLAAGVAAIAQGGAGGTGQDYTQALEPGTTAGMGGAGGAGGAVRVEMLGGGVTTTGSGSPAILGLSRGGTGGNGGNLASGEGDSGTGGAGGTASSVFVRILGDVVISTAGGQASDGTAAFGVSAASIGGMGGTGGAINVDLGGAVGDGGAGGSAEAVTIQLGPRVSVATTGSGAIGVIARSVGGGGGSGSEYNSSGGIATNPGNGGAGGNSGTVTVESAATITTTGQGAHGIMALSITGTSGSGGNGAGIIYGPAGSAGASGTVGPVSVTNRGSITTQGQNAIGIQAQSIGGGTGTAGATDGGFFGVGGSAPAAASGNTASVTHSSRISTAGQSSFGILVQSIGGGGGNGGDSNEVIGSFGGSGGGGGSATTVTATLSAGTIATQGNLAHGLVAQSIGGGGGTGGNATSAGTLVTMSYGGSGGDGGGAGAVTVTATGGSIGTLNTNAAGIVAQSIGGGGGAGGSAYSTTGSTELSVAVAMGGSGGSGGTPGGVTLTLSGTAITTGKSVISGTNTNPVDSYGIVAQSLGGGGGLAGSATARAVAVGLPNPETGNSYTGALSFAMGGSGGSGGNGGNVSATLNDNATIATQGQGSHGLLLQSIGGGGGAGGDSSALAATISYSRASSSSEGASMWNLQASVALGGSGGDGGNGGPVNVTLSGATVTTYGDYANAVVAQSIGGGGGNGGVGSSNTLNFGNSREVKLGLNLGGTGGSGGQGGSVTVTHEANSVIQTYGSGAIGIVGQSIGGGGGTAQGGGFSFGGAYSLGQSPSVTPQGYLNVQLGATGATGGSASPVTATISGQVRTAGGDAQGVVLQSIGGGGGTGGAAGADASSDNPINPLTGIRETITEIWIKDITFGLTGSVTVGGSGGAGGSSNLISYSQSGSITTQGDWSHGVLLQGIGGGGGKGGVATSAGSGLGLSTEIAVGGAGGPGGLGGYIGITFASGSSISTGANTANGVTGYGAFGVLAQSVGGGGGVGVDGNMASTGTMRLGATFAGIGGNGGQANSINLGGTTSITTLGDVAVGVVLQSIGGGGGLAGNGSSFTDGLGPVSGSTSITVGAANGAGGNGAEVIIQNAALTISTAGANAYGILAQSVGGGGGFAFSSNITTTTTTAIGAQNVSYGQAVGNGNSMLLSLSGGSIRTSGFGAHGIVAQSIGGGGGIAGVPAPGITPTLVTSGMHGPTSTYAPAGNGGTVTINSSSPITTTGDFAYGILAQSVGSGGGLLVQGSTIVAGTSSAAMTNGGPPNAPGGIVTVTQSAPISATGANSVGIFAQSAGASLALSSVVNVTVSAAIQGGSGSQGRGIWVDSYDYSSLVTVTSTGSVSALSGVAISMTQGGVVNEGTVTGSYNAPSGFTNYGTLNAGDSLVAASLVNAGTLRVAALSPYGVSRVSDAFIQTPAGVMAVQADFAGRRAARLEVAGAATLDGRVRPLLATALPDIALPFLTVGGNAAGMLTGEATPVFGYGITEANRIYSVKVTSADFTPAGFPLSRAQAAVAGHLQSAWDAGGSLALAPFFALFGNTAALGGPGPYATQMQQLSPDTTFAPGARQVAGAQAFANAALSCPAFEGTTAMLVEGQCVWARVMGRTATQGATDGVSRFRVDTSTWQVGGQRELGGGWFLGGSLAYEAGRLSSSDKTESGRGEAGYGAVTVKYQTGPWLFSGVAFGGGGSFDTRRTIQLPGFGAVASGGPGLSNLGVMLRASFTMGGEEIYLRPSVTLGVVHARSGGYRESGAGALSLDVSSASATIASVTPAVEVGGRIALAPERVLRLFANAGLSFASNDSWTQEARLLGAPAGAAAFRTAVRMDGVVGRVTAGAQLYAGRNLSLRLQYEGEYSNSLTGHGGTLALSWAF</sequence>
<feature type="domain" description="Autotransporter" evidence="3">
    <location>
        <begin position="2052"/>
        <end position="2332"/>
    </location>
</feature>
<gene>
    <name evidence="4" type="ORF">R9Z33_03910</name>
</gene>
<evidence type="ECO:0000256" key="1">
    <source>
        <dbReference type="SAM" id="MobiDB-lite"/>
    </source>
</evidence>
<dbReference type="SMART" id="SM00869">
    <property type="entry name" value="Autotransporter"/>
    <property type="match status" value="1"/>
</dbReference>
<evidence type="ECO:0000313" key="4">
    <source>
        <dbReference type="EMBL" id="WPB86017.1"/>
    </source>
</evidence>
<evidence type="ECO:0000259" key="3">
    <source>
        <dbReference type="PROSITE" id="PS51208"/>
    </source>
</evidence>
<feature type="compositionally biased region" description="Polar residues" evidence="1">
    <location>
        <begin position="213"/>
        <end position="235"/>
    </location>
</feature>
<feature type="compositionally biased region" description="Polar residues" evidence="1">
    <location>
        <begin position="118"/>
        <end position="128"/>
    </location>
</feature>
<feature type="region of interest" description="Disordered" evidence="1">
    <location>
        <begin position="432"/>
        <end position="454"/>
    </location>
</feature>
<feature type="chain" id="PRO_5046409374" evidence="2">
    <location>
        <begin position="29"/>
        <end position="2332"/>
    </location>
</feature>
<dbReference type="InterPro" id="IPR005546">
    <property type="entry name" value="Autotransporte_beta"/>
</dbReference>
<dbReference type="SUPFAM" id="SSF103515">
    <property type="entry name" value="Autotransporter"/>
    <property type="match status" value="1"/>
</dbReference>
<dbReference type="Proteomes" id="UP001305521">
    <property type="component" value="Chromosome"/>
</dbReference>
<accession>A0ABZ0PKL7</accession>
<evidence type="ECO:0000313" key="5">
    <source>
        <dbReference type="Proteomes" id="UP001305521"/>
    </source>
</evidence>
<feature type="region of interest" description="Disordered" evidence="1">
    <location>
        <begin position="661"/>
        <end position="688"/>
    </location>
</feature>
<dbReference type="PROSITE" id="PS51257">
    <property type="entry name" value="PROKAR_LIPOPROTEIN"/>
    <property type="match status" value="1"/>
</dbReference>
<dbReference type="EMBL" id="CP137852">
    <property type="protein sequence ID" value="WPB86017.1"/>
    <property type="molecule type" value="Genomic_DNA"/>
</dbReference>
<feature type="compositionally biased region" description="Low complexity" evidence="1">
    <location>
        <begin position="666"/>
        <end position="678"/>
    </location>
</feature>
<dbReference type="RefSeq" id="WP_318649994.1">
    <property type="nucleotide sequence ID" value="NZ_CP137852.1"/>
</dbReference>
<dbReference type="PROSITE" id="PS51208">
    <property type="entry name" value="AUTOTRANSPORTER"/>
    <property type="match status" value="1"/>
</dbReference>